<sequence length="73" mass="8851">MSFELIRYYARNKLPPTDNLFDHLKMINYYFSKTDIKSIFLEMNNIGRDVESLWNAIRWGQPQFAEYYATTPY</sequence>
<evidence type="ECO:0000313" key="1">
    <source>
        <dbReference type="EMBL" id="AYV80467.1"/>
    </source>
</evidence>
<gene>
    <name evidence="1" type="ORF">Harvfovirus1_92</name>
</gene>
<proteinExistence type="predicted"/>
<protein>
    <submittedName>
        <fullName evidence="1">Uncharacterized protein</fullName>
    </submittedName>
</protein>
<accession>A0A3G4ZZW6</accession>
<organism evidence="1">
    <name type="scientific">Harvfovirus sp</name>
    <dbReference type="NCBI Taxonomy" id="2487768"/>
    <lineage>
        <taxon>Viruses</taxon>
        <taxon>Varidnaviria</taxon>
        <taxon>Bamfordvirae</taxon>
        <taxon>Nucleocytoviricota</taxon>
        <taxon>Megaviricetes</taxon>
        <taxon>Imitervirales</taxon>
        <taxon>Mimiviridae</taxon>
        <taxon>Klosneuvirinae</taxon>
    </lineage>
</organism>
<name>A0A3G4ZZW6_9VIRU</name>
<reference evidence="1" key="1">
    <citation type="submission" date="2018-10" db="EMBL/GenBank/DDBJ databases">
        <title>Hidden diversity of soil giant viruses.</title>
        <authorList>
            <person name="Schulz F."/>
            <person name="Alteio L."/>
            <person name="Goudeau D."/>
            <person name="Ryan E.M."/>
            <person name="Malmstrom R.R."/>
            <person name="Blanchard J."/>
            <person name="Woyke T."/>
        </authorList>
    </citation>
    <scope>NUCLEOTIDE SEQUENCE</scope>
    <source>
        <strain evidence="1">HAV1</strain>
    </source>
</reference>
<dbReference type="EMBL" id="MK072243">
    <property type="protein sequence ID" value="AYV80467.1"/>
    <property type="molecule type" value="Genomic_DNA"/>
</dbReference>